<dbReference type="EMBL" id="JAHUTI010041329">
    <property type="protein sequence ID" value="MED6245798.1"/>
    <property type="molecule type" value="Genomic_DNA"/>
</dbReference>
<reference evidence="1 2" key="1">
    <citation type="submission" date="2021-07" db="EMBL/GenBank/DDBJ databases">
        <authorList>
            <person name="Palmer J.M."/>
        </authorList>
    </citation>
    <scope>NUCLEOTIDE SEQUENCE [LARGE SCALE GENOMIC DNA]</scope>
    <source>
        <strain evidence="1 2">AT_MEX2019</strain>
        <tissue evidence="1">Muscle</tissue>
    </source>
</reference>
<comment type="caution">
    <text evidence="1">The sequence shown here is derived from an EMBL/GenBank/DDBJ whole genome shotgun (WGS) entry which is preliminary data.</text>
</comment>
<protein>
    <submittedName>
        <fullName evidence="1">Uncharacterized protein</fullName>
    </submittedName>
</protein>
<evidence type="ECO:0000313" key="2">
    <source>
        <dbReference type="Proteomes" id="UP001345963"/>
    </source>
</evidence>
<proteinExistence type="predicted"/>
<organism evidence="1 2">
    <name type="scientific">Ataeniobius toweri</name>
    <dbReference type="NCBI Taxonomy" id="208326"/>
    <lineage>
        <taxon>Eukaryota</taxon>
        <taxon>Metazoa</taxon>
        <taxon>Chordata</taxon>
        <taxon>Craniata</taxon>
        <taxon>Vertebrata</taxon>
        <taxon>Euteleostomi</taxon>
        <taxon>Actinopterygii</taxon>
        <taxon>Neopterygii</taxon>
        <taxon>Teleostei</taxon>
        <taxon>Neoteleostei</taxon>
        <taxon>Acanthomorphata</taxon>
        <taxon>Ovalentaria</taxon>
        <taxon>Atherinomorphae</taxon>
        <taxon>Cyprinodontiformes</taxon>
        <taxon>Goodeidae</taxon>
        <taxon>Ataeniobius</taxon>
    </lineage>
</organism>
<evidence type="ECO:0000313" key="1">
    <source>
        <dbReference type="EMBL" id="MED6245798.1"/>
    </source>
</evidence>
<name>A0ABU7B6B0_9TELE</name>
<sequence>MMMELQKWQNCWTTSTCQLIVRRHVRKKPFLSYHHKRKCVEFAKLYWVFNFICVFWSDEPNHELLSIKTLQVGLALDNKCVVRWRIYDAVVLKGFVRMHPRTFLASARNTENGSASPK</sequence>
<dbReference type="Proteomes" id="UP001345963">
    <property type="component" value="Unassembled WGS sequence"/>
</dbReference>
<accession>A0ABU7B6B0</accession>
<keyword evidence="2" id="KW-1185">Reference proteome</keyword>
<gene>
    <name evidence="1" type="ORF">ATANTOWER_008330</name>
</gene>